<reference evidence="1 2" key="1">
    <citation type="submission" date="2017-05" db="EMBL/GenBank/DDBJ databases">
        <authorList>
            <person name="Song R."/>
            <person name="Chenine A.L."/>
            <person name="Ruprecht R.M."/>
        </authorList>
    </citation>
    <scope>NUCLEOTIDE SEQUENCE [LARGE SCALE GENOMIC DNA]</scope>
    <source>
        <strain evidence="1 2">CECT 8898</strain>
    </source>
</reference>
<evidence type="ECO:0000313" key="2">
    <source>
        <dbReference type="Proteomes" id="UP000207598"/>
    </source>
</evidence>
<organism evidence="1 2">
    <name type="scientific">Maliponia aquimaris</name>
    <dbReference type="NCBI Taxonomy" id="1673631"/>
    <lineage>
        <taxon>Bacteria</taxon>
        <taxon>Pseudomonadati</taxon>
        <taxon>Pseudomonadota</taxon>
        <taxon>Alphaproteobacteria</taxon>
        <taxon>Rhodobacterales</taxon>
        <taxon>Paracoccaceae</taxon>
        <taxon>Maliponia</taxon>
    </lineage>
</organism>
<protein>
    <submittedName>
        <fullName evidence="1">Uncharacterized protein</fullName>
    </submittedName>
</protein>
<evidence type="ECO:0000313" key="1">
    <source>
        <dbReference type="EMBL" id="SMX46250.1"/>
    </source>
</evidence>
<dbReference type="EMBL" id="FXYF01000009">
    <property type="protein sequence ID" value="SMX46250.1"/>
    <property type="molecule type" value="Genomic_DNA"/>
</dbReference>
<dbReference type="Proteomes" id="UP000207598">
    <property type="component" value="Unassembled WGS sequence"/>
</dbReference>
<accession>A0A238KUC7</accession>
<keyword evidence="2" id="KW-1185">Reference proteome</keyword>
<dbReference type="AlphaFoldDB" id="A0A238KUC7"/>
<gene>
    <name evidence="1" type="ORF">MAA8898_03379</name>
</gene>
<dbReference type="RefSeq" id="WP_176445200.1">
    <property type="nucleotide sequence ID" value="NZ_FXYF01000009.1"/>
</dbReference>
<sequence length="52" mass="5749">MDRETLLATLAARGIRPTKDADIVAIEVTARTLRQFSDRVAQYLETAAEAKT</sequence>
<proteinExistence type="predicted"/>
<name>A0A238KUC7_9RHOB</name>